<dbReference type="EMBL" id="JANPWB010000014">
    <property type="protein sequence ID" value="KAJ1101252.1"/>
    <property type="molecule type" value="Genomic_DNA"/>
</dbReference>
<evidence type="ECO:0000313" key="2">
    <source>
        <dbReference type="EMBL" id="KAJ1101252.1"/>
    </source>
</evidence>
<reference evidence="2" key="1">
    <citation type="journal article" date="2022" name="bioRxiv">
        <title>Sequencing and chromosome-scale assembly of the giantPleurodeles waltlgenome.</title>
        <authorList>
            <person name="Brown T."/>
            <person name="Elewa A."/>
            <person name="Iarovenko S."/>
            <person name="Subramanian E."/>
            <person name="Araus A.J."/>
            <person name="Petzold A."/>
            <person name="Susuki M."/>
            <person name="Suzuki K.-i.T."/>
            <person name="Hayashi T."/>
            <person name="Toyoda A."/>
            <person name="Oliveira C."/>
            <person name="Osipova E."/>
            <person name="Leigh N.D."/>
            <person name="Simon A."/>
            <person name="Yun M.H."/>
        </authorList>
    </citation>
    <scope>NUCLEOTIDE SEQUENCE</scope>
    <source>
        <strain evidence="2">20211129_DDA</strain>
        <tissue evidence="2">Liver</tissue>
    </source>
</reference>
<proteinExistence type="predicted"/>
<evidence type="ECO:0000313" key="3">
    <source>
        <dbReference type="Proteomes" id="UP001066276"/>
    </source>
</evidence>
<sequence>MHRWADVLDREDDLLNLLGVEVAGLGQLKRTRRGRKSTTTTNGDQDKDNTSASTPAIPSVAEFQAIHTDEEDKYHPVEDKYHPVEGDQADAGTSGWLRRCRVVDHSGGFRDHRRTERKRGGKAMNKGHLMYHAARSEN</sequence>
<dbReference type="AlphaFoldDB" id="A0AAV7MFI9"/>
<accession>A0AAV7MFI9</accession>
<organism evidence="2 3">
    <name type="scientific">Pleurodeles waltl</name>
    <name type="common">Iberian ribbed newt</name>
    <dbReference type="NCBI Taxonomy" id="8319"/>
    <lineage>
        <taxon>Eukaryota</taxon>
        <taxon>Metazoa</taxon>
        <taxon>Chordata</taxon>
        <taxon>Craniata</taxon>
        <taxon>Vertebrata</taxon>
        <taxon>Euteleostomi</taxon>
        <taxon>Amphibia</taxon>
        <taxon>Batrachia</taxon>
        <taxon>Caudata</taxon>
        <taxon>Salamandroidea</taxon>
        <taxon>Salamandridae</taxon>
        <taxon>Pleurodelinae</taxon>
        <taxon>Pleurodeles</taxon>
    </lineage>
</organism>
<feature type="compositionally biased region" description="Basic and acidic residues" evidence="1">
    <location>
        <begin position="67"/>
        <end position="85"/>
    </location>
</feature>
<feature type="region of interest" description="Disordered" evidence="1">
    <location>
        <begin position="108"/>
        <end position="127"/>
    </location>
</feature>
<protein>
    <submittedName>
        <fullName evidence="2">Uncharacterized protein</fullName>
    </submittedName>
</protein>
<dbReference type="Proteomes" id="UP001066276">
    <property type="component" value="Chromosome 10"/>
</dbReference>
<evidence type="ECO:0000256" key="1">
    <source>
        <dbReference type="SAM" id="MobiDB-lite"/>
    </source>
</evidence>
<name>A0AAV7MFI9_PLEWA</name>
<gene>
    <name evidence="2" type="ORF">NDU88_006324</name>
</gene>
<keyword evidence="3" id="KW-1185">Reference proteome</keyword>
<feature type="region of interest" description="Disordered" evidence="1">
    <location>
        <begin position="27"/>
        <end position="94"/>
    </location>
</feature>
<comment type="caution">
    <text evidence="2">The sequence shown here is derived from an EMBL/GenBank/DDBJ whole genome shotgun (WGS) entry which is preliminary data.</text>
</comment>